<keyword evidence="4" id="KW-1185">Reference proteome</keyword>
<gene>
    <name evidence="2" type="ORF">GN244_ATG06122</name>
    <name evidence="3" type="ORF">GN958_ATG14564</name>
</gene>
<protein>
    <submittedName>
        <fullName evidence="2">Uncharacterized protein</fullName>
    </submittedName>
</protein>
<evidence type="ECO:0000313" key="3">
    <source>
        <dbReference type="EMBL" id="KAF4136245.1"/>
    </source>
</evidence>
<dbReference type="EMBL" id="WSZM01000117">
    <property type="protein sequence ID" value="KAF4041609.1"/>
    <property type="molecule type" value="Genomic_DNA"/>
</dbReference>
<organism evidence="2 4">
    <name type="scientific">Phytophthora infestans</name>
    <name type="common">Potato late blight agent</name>
    <name type="synonym">Botrytis infestans</name>
    <dbReference type="NCBI Taxonomy" id="4787"/>
    <lineage>
        <taxon>Eukaryota</taxon>
        <taxon>Sar</taxon>
        <taxon>Stramenopiles</taxon>
        <taxon>Oomycota</taxon>
        <taxon>Peronosporomycetes</taxon>
        <taxon>Peronosporales</taxon>
        <taxon>Peronosporaceae</taxon>
        <taxon>Phytophthora</taxon>
    </lineage>
</organism>
<dbReference type="EMBL" id="JAACNO010001974">
    <property type="protein sequence ID" value="KAF4136245.1"/>
    <property type="molecule type" value="Genomic_DNA"/>
</dbReference>
<dbReference type="Proteomes" id="UP000704712">
    <property type="component" value="Unassembled WGS sequence"/>
</dbReference>
<dbReference type="Proteomes" id="UP000602510">
    <property type="component" value="Unassembled WGS sequence"/>
</dbReference>
<feature type="region of interest" description="Disordered" evidence="1">
    <location>
        <begin position="1"/>
        <end position="78"/>
    </location>
</feature>
<evidence type="ECO:0000313" key="2">
    <source>
        <dbReference type="EMBL" id="KAF4041609.1"/>
    </source>
</evidence>
<feature type="compositionally biased region" description="Acidic residues" evidence="1">
    <location>
        <begin position="36"/>
        <end position="52"/>
    </location>
</feature>
<dbReference type="AlphaFoldDB" id="A0A833TEZ2"/>
<evidence type="ECO:0000256" key="1">
    <source>
        <dbReference type="SAM" id="MobiDB-lite"/>
    </source>
</evidence>
<reference evidence="2" key="1">
    <citation type="submission" date="2020-04" db="EMBL/GenBank/DDBJ databases">
        <title>Hybrid Assembly of Korean Phytophthora infestans isolates.</title>
        <authorList>
            <person name="Prokchorchik M."/>
            <person name="Lee Y."/>
            <person name="Seo J."/>
            <person name="Cho J.-H."/>
            <person name="Park Y.-E."/>
            <person name="Jang D.-C."/>
            <person name="Im J.-S."/>
            <person name="Choi J.-G."/>
            <person name="Park H.-J."/>
            <person name="Lee G.-B."/>
            <person name="Lee Y.-G."/>
            <person name="Hong S.-Y."/>
            <person name="Cho K."/>
            <person name="Sohn K.H."/>
        </authorList>
    </citation>
    <scope>NUCLEOTIDE SEQUENCE</scope>
    <source>
        <strain evidence="2">KR_1_A1</strain>
        <strain evidence="3">KR_2_A2</strain>
    </source>
</reference>
<accession>A0A833TEZ2</accession>
<evidence type="ECO:0000313" key="4">
    <source>
        <dbReference type="Proteomes" id="UP000602510"/>
    </source>
</evidence>
<proteinExistence type="predicted"/>
<name>A0A833TEZ2_PHYIN</name>
<sequence>MARESKSAVPATPIKGGASRTTDRSAALIGERSVDFEDSDDDDDSQATDEDLGCGPGAAFGDWEDEAMDKNPSAKAGRDSVTLAVRPLVNGDIPVANKVLAR</sequence>
<comment type="caution">
    <text evidence="2">The sequence shown here is derived from an EMBL/GenBank/DDBJ whole genome shotgun (WGS) entry which is preliminary data.</text>
</comment>